<dbReference type="PANTHER" id="PTHR37421:SF1">
    <property type="entry name" value="UPF0260 PROTEIN YCGN"/>
    <property type="match status" value="1"/>
</dbReference>
<evidence type="ECO:0000313" key="1">
    <source>
        <dbReference type="EMBL" id="ABK44669.1"/>
    </source>
</evidence>
<proteinExistence type="predicted"/>
<dbReference type="AlphaFoldDB" id="A0L9M6"/>
<dbReference type="HOGENOM" id="CLU_109769_0_1_5"/>
<organism evidence="1 2">
    <name type="scientific">Magnetococcus marinus (strain ATCC BAA-1437 / JCM 17883 / MC-1)</name>
    <dbReference type="NCBI Taxonomy" id="156889"/>
    <lineage>
        <taxon>Bacteria</taxon>
        <taxon>Pseudomonadati</taxon>
        <taxon>Pseudomonadota</taxon>
        <taxon>Magnetococcia</taxon>
        <taxon>Magnetococcales</taxon>
        <taxon>Magnetococcaceae</taxon>
        <taxon>Magnetococcus</taxon>
    </lineage>
</organism>
<dbReference type="eggNOG" id="COG2983">
    <property type="taxonomic scope" value="Bacteria"/>
</dbReference>
<reference evidence="1 2" key="2">
    <citation type="journal article" date="2012" name="Int. J. Syst. Evol. Microbiol.">
        <title>Magnetococcus marinus gen. nov., sp. nov., a marine, magnetotactic bacterium that represents a novel lineage (Magnetococcaceae fam. nov.; Magnetococcales ord. nov.) at the base of the Alphaproteobacteria.</title>
        <authorList>
            <person name="Bazylinski D.A."/>
            <person name="Williams T.J."/>
            <person name="Lefevre C.T."/>
            <person name="Berg R.J."/>
            <person name="Zhang C.L."/>
            <person name="Bowser S.S."/>
            <person name="Dean A.J."/>
            <person name="Beveridge T.J."/>
        </authorList>
    </citation>
    <scope>NUCLEOTIDE SEQUENCE [LARGE SCALE GENOMIC DNA]</scope>
    <source>
        <strain evidence="2">ATCC BAA-1437 / JCM 17883 / MC-1</strain>
    </source>
</reference>
<sequence length="152" mass="17328">MDKAGKETPFWVQKTLAQLNAHEWEALCDRCGLCCLVKAEDEEAGDIYLTSLICPFFDLKTKVCSCYSQRKQQNPDCSTLTPMTVQTYDWLPDHCAYRLVAAGKPLPTWHPLISGRHDTVVNVMNYFKGVKIRHLQPHSDLEDYLILDPPEG</sequence>
<dbReference type="OrthoDB" id="9786855at2"/>
<dbReference type="Proteomes" id="UP000002586">
    <property type="component" value="Chromosome"/>
</dbReference>
<name>A0L9M6_MAGMM</name>
<protein>
    <submittedName>
        <fullName evidence="1">Uncharacterized protein</fullName>
    </submittedName>
</protein>
<dbReference type="EMBL" id="CP000471">
    <property type="protein sequence ID" value="ABK44669.1"/>
    <property type="molecule type" value="Genomic_DNA"/>
</dbReference>
<dbReference type="KEGG" id="mgm:Mmc1_2168"/>
<evidence type="ECO:0000313" key="2">
    <source>
        <dbReference type="Proteomes" id="UP000002586"/>
    </source>
</evidence>
<dbReference type="PIRSF" id="PIRSF006173">
    <property type="entry name" value="UCP006173"/>
    <property type="match status" value="1"/>
</dbReference>
<dbReference type="InterPro" id="IPR005358">
    <property type="entry name" value="Puta_zinc/iron-chelating_dom"/>
</dbReference>
<accession>A0L9M6</accession>
<dbReference type="STRING" id="156889.Mmc1_2168"/>
<dbReference type="NCBIfam" id="NF003507">
    <property type="entry name" value="PRK05170.2-5"/>
    <property type="match status" value="1"/>
</dbReference>
<dbReference type="PANTHER" id="PTHR37421">
    <property type="entry name" value="UPF0260 PROTEIN YCGN"/>
    <property type="match status" value="1"/>
</dbReference>
<dbReference type="RefSeq" id="WP_011713797.1">
    <property type="nucleotide sequence ID" value="NC_008576.1"/>
</dbReference>
<dbReference type="DNASU" id="4483979"/>
<gene>
    <name evidence="1" type="ordered locus">Mmc1_2168</name>
</gene>
<dbReference type="InterPro" id="IPR008228">
    <property type="entry name" value="UCP006173"/>
</dbReference>
<keyword evidence="2" id="KW-1185">Reference proteome</keyword>
<reference evidence="2" key="1">
    <citation type="journal article" date="2009" name="Appl. Environ. Microbiol.">
        <title>Complete genome sequence of the chemolithoautotrophic marine magnetotactic coccus strain MC-1.</title>
        <authorList>
            <person name="Schubbe S."/>
            <person name="Williams T.J."/>
            <person name="Xie G."/>
            <person name="Kiss H.E."/>
            <person name="Brettin T.S."/>
            <person name="Martinez D."/>
            <person name="Ross C.A."/>
            <person name="Schuler D."/>
            <person name="Cox B.L."/>
            <person name="Nealson K.H."/>
            <person name="Bazylinski D.A."/>
        </authorList>
    </citation>
    <scope>NUCLEOTIDE SEQUENCE [LARGE SCALE GENOMIC DNA]</scope>
    <source>
        <strain evidence="2">ATCC BAA-1437 / JCM 17883 / MC-1</strain>
    </source>
</reference>
<dbReference type="Pfam" id="PF03692">
    <property type="entry name" value="CxxCxxCC"/>
    <property type="match status" value="1"/>
</dbReference>